<accession>A0AAD7NJW9</accession>
<keyword evidence="1" id="KW-0812">Transmembrane</keyword>
<protein>
    <recommendedName>
        <fullName evidence="2">DUF6534 domain-containing protein</fullName>
    </recommendedName>
</protein>
<feature type="transmembrane region" description="Helical" evidence="1">
    <location>
        <begin position="86"/>
        <end position="105"/>
    </location>
</feature>
<dbReference type="EMBL" id="JARKIB010000027">
    <property type="protein sequence ID" value="KAJ7764863.1"/>
    <property type="molecule type" value="Genomic_DNA"/>
</dbReference>
<feature type="domain" description="DUF6534" evidence="2">
    <location>
        <begin position="167"/>
        <end position="252"/>
    </location>
</feature>
<gene>
    <name evidence="3" type="ORF">B0H16DRAFT_1525989</name>
</gene>
<dbReference type="Pfam" id="PF20152">
    <property type="entry name" value="DUF6534"/>
    <property type="match status" value="1"/>
</dbReference>
<feature type="transmembrane region" description="Helical" evidence="1">
    <location>
        <begin position="117"/>
        <end position="143"/>
    </location>
</feature>
<feature type="transmembrane region" description="Helical" evidence="1">
    <location>
        <begin position="201"/>
        <end position="220"/>
    </location>
</feature>
<dbReference type="PANTHER" id="PTHR40465:SF1">
    <property type="entry name" value="DUF6534 DOMAIN-CONTAINING PROTEIN"/>
    <property type="match status" value="1"/>
</dbReference>
<dbReference type="InterPro" id="IPR045339">
    <property type="entry name" value="DUF6534"/>
</dbReference>
<evidence type="ECO:0000256" key="1">
    <source>
        <dbReference type="SAM" id="Phobius"/>
    </source>
</evidence>
<name>A0AAD7NJW9_9AGAR</name>
<feature type="transmembrane region" description="Helical" evidence="1">
    <location>
        <begin position="226"/>
        <end position="248"/>
    </location>
</feature>
<evidence type="ECO:0000313" key="3">
    <source>
        <dbReference type="EMBL" id="KAJ7764863.1"/>
    </source>
</evidence>
<dbReference type="AlphaFoldDB" id="A0AAD7NJW9"/>
<keyword evidence="1" id="KW-1133">Transmembrane helix</keyword>
<keyword evidence="1" id="KW-0472">Membrane</keyword>
<proteinExistence type="predicted"/>
<reference evidence="3" key="1">
    <citation type="submission" date="2023-03" db="EMBL/GenBank/DDBJ databases">
        <title>Massive genome expansion in bonnet fungi (Mycena s.s.) driven by repeated elements and novel gene families across ecological guilds.</title>
        <authorList>
            <consortium name="Lawrence Berkeley National Laboratory"/>
            <person name="Harder C.B."/>
            <person name="Miyauchi S."/>
            <person name="Viragh M."/>
            <person name="Kuo A."/>
            <person name="Thoen E."/>
            <person name="Andreopoulos B."/>
            <person name="Lu D."/>
            <person name="Skrede I."/>
            <person name="Drula E."/>
            <person name="Henrissat B."/>
            <person name="Morin E."/>
            <person name="Kohler A."/>
            <person name="Barry K."/>
            <person name="LaButti K."/>
            <person name="Morin E."/>
            <person name="Salamov A."/>
            <person name="Lipzen A."/>
            <person name="Mereny Z."/>
            <person name="Hegedus B."/>
            <person name="Baldrian P."/>
            <person name="Stursova M."/>
            <person name="Weitz H."/>
            <person name="Taylor A."/>
            <person name="Grigoriev I.V."/>
            <person name="Nagy L.G."/>
            <person name="Martin F."/>
            <person name="Kauserud H."/>
        </authorList>
    </citation>
    <scope>NUCLEOTIDE SEQUENCE</scope>
    <source>
        <strain evidence="3">CBHHK182m</strain>
    </source>
</reference>
<organism evidence="3 4">
    <name type="scientific">Mycena metata</name>
    <dbReference type="NCBI Taxonomy" id="1033252"/>
    <lineage>
        <taxon>Eukaryota</taxon>
        <taxon>Fungi</taxon>
        <taxon>Dikarya</taxon>
        <taxon>Basidiomycota</taxon>
        <taxon>Agaricomycotina</taxon>
        <taxon>Agaricomycetes</taxon>
        <taxon>Agaricomycetidae</taxon>
        <taxon>Agaricales</taxon>
        <taxon>Marasmiineae</taxon>
        <taxon>Mycenaceae</taxon>
        <taxon>Mycena</taxon>
    </lineage>
</organism>
<feature type="transmembrane region" description="Helical" evidence="1">
    <location>
        <begin position="12"/>
        <end position="34"/>
    </location>
</feature>
<feature type="transmembrane region" description="Helical" evidence="1">
    <location>
        <begin position="46"/>
        <end position="66"/>
    </location>
</feature>
<feature type="transmembrane region" description="Helical" evidence="1">
    <location>
        <begin position="155"/>
        <end position="181"/>
    </location>
</feature>
<keyword evidence="4" id="KW-1185">Reference proteome</keyword>
<sequence>MLSQLDLSLGALEIGVLMSSTLWGVTTVQTYLYFTTPNKDPLWTKVAVWTVWILESFHTVFAWIYIYRLTVTFYGVPEIITAQQWSLSASSLFDGIIGAIVQMYFAHRVRLFSNSWIIPSVACIGSMLQLAFTAAITLISILHPEYNVAIFADRYGWLFVGVFATNTAVDIINTASLAYYLRRGRTGFKSSDKVLEKLVMWTVETGLVTAIAAIAQLVLVKAAPSTALWIGISLFYAKLYSNSFLAILNSRSTIRRGFTNNVVQTGSGLGSWRATQPGVQITVVHEQEQDVELKSMNDSHQINDAGKSHVAF</sequence>
<comment type="caution">
    <text evidence="3">The sequence shown here is derived from an EMBL/GenBank/DDBJ whole genome shotgun (WGS) entry which is preliminary data.</text>
</comment>
<dbReference type="Proteomes" id="UP001215598">
    <property type="component" value="Unassembled WGS sequence"/>
</dbReference>
<dbReference type="PANTHER" id="PTHR40465">
    <property type="entry name" value="CHROMOSOME 1, WHOLE GENOME SHOTGUN SEQUENCE"/>
    <property type="match status" value="1"/>
</dbReference>
<evidence type="ECO:0000313" key="4">
    <source>
        <dbReference type="Proteomes" id="UP001215598"/>
    </source>
</evidence>
<evidence type="ECO:0000259" key="2">
    <source>
        <dbReference type="Pfam" id="PF20152"/>
    </source>
</evidence>